<dbReference type="PRINTS" id="PR01179">
    <property type="entry name" value="ODADCRBXLASE"/>
</dbReference>
<evidence type="ECO:0000313" key="22">
    <source>
        <dbReference type="Proteomes" id="UP001489004"/>
    </source>
</evidence>
<evidence type="ECO:0000256" key="16">
    <source>
        <dbReference type="RuleBase" id="RU003740"/>
    </source>
</evidence>
<evidence type="ECO:0000256" key="10">
    <source>
        <dbReference type="ARBA" id="ARBA00022898"/>
    </source>
</evidence>
<keyword evidence="7" id="KW-0479">Metal-binding</keyword>
<dbReference type="Gene3D" id="3.20.20.10">
    <property type="entry name" value="Alanine racemase"/>
    <property type="match status" value="1"/>
</dbReference>
<comment type="pathway">
    <text evidence="4 16">Amine and polyamine biosynthesis; agmatine biosynthesis; agmatine from L-arginine: step 1/1.</text>
</comment>
<evidence type="ECO:0000256" key="13">
    <source>
        <dbReference type="ARBA" id="ARBA00023239"/>
    </source>
</evidence>
<protein>
    <recommendedName>
        <fullName evidence="6 16">Arginine decarboxylase</fullName>
        <ecNumber evidence="6 16">4.1.1.19</ecNumber>
    </recommendedName>
</protein>
<keyword evidence="22" id="KW-1185">Reference proteome</keyword>
<dbReference type="InterPro" id="IPR040634">
    <property type="entry name" value="Arg_decarb_HB"/>
</dbReference>
<dbReference type="GO" id="GO:0008792">
    <property type="term" value="F:arginine decarboxylase activity"/>
    <property type="evidence" value="ECO:0007669"/>
    <property type="project" value="UniProtKB-EC"/>
</dbReference>
<dbReference type="GO" id="GO:0006527">
    <property type="term" value="P:L-arginine catabolic process"/>
    <property type="evidence" value="ECO:0007669"/>
    <property type="project" value="InterPro"/>
</dbReference>
<evidence type="ECO:0000259" key="18">
    <source>
        <dbReference type="Pfam" id="PF02784"/>
    </source>
</evidence>
<dbReference type="EC" id="4.1.1.19" evidence="6 16"/>
<dbReference type="PROSITE" id="PS00879">
    <property type="entry name" value="ODR_DC_2_2"/>
    <property type="match status" value="1"/>
</dbReference>
<comment type="function">
    <text evidence="3">Catalyzes the biosynthesis of agmatine from arginine.</text>
</comment>
<dbReference type="InterPro" id="IPR000183">
    <property type="entry name" value="Orn/DAP/Arg_de-COase"/>
</dbReference>
<evidence type="ECO:0000313" key="21">
    <source>
        <dbReference type="EMBL" id="KAK9811592.1"/>
    </source>
</evidence>
<comment type="similarity">
    <text evidence="5 16">Belongs to the Orn/Lys/Arg decarboxylase class-II family. SpeA subfamily.</text>
</comment>
<dbReference type="PANTHER" id="PTHR43295">
    <property type="entry name" value="ARGININE DECARBOXYLASE"/>
    <property type="match status" value="1"/>
</dbReference>
<evidence type="ECO:0000256" key="11">
    <source>
        <dbReference type="ARBA" id="ARBA00023066"/>
    </source>
</evidence>
<comment type="cofactor">
    <cofactor evidence="2 16">
        <name>Mg(2+)</name>
        <dbReference type="ChEBI" id="CHEBI:18420"/>
    </cofactor>
</comment>
<organism evidence="21 22">
    <name type="scientific">[Myrmecia] bisecta</name>
    <dbReference type="NCBI Taxonomy" id="41462"/>
    <lineage>
        <taxon>Eukaryota</taxon>
        <taxon>Viridiplantae</taxon>
        <taxon>Chlorophyta</taxon>
        <taxon>core chlorophytes</taxon>
        <taxon>Trebouxiophyceae</taxon>
        <taxon>Trebouxiales</taxon>
        <taxon>Trebouxiaceae</taxon>
        <taxon>Myrmecia</taxon>
    </lineage>
</organism>
<name>A0AAW1PS17_9CHLO</name>
<comment type="cofactor">
    <cofactor evidence="1 15 16">
        <name>pyridoxal 5'-phosphate</name>
        <dbReference type="ChEBI" id="CHEBI:597326"/>
    </cofactor>
</comment>
<dbReference type="SUPFAM" id="SSF50621">
    <property type="entry name" value="Alanine racemase C-terminal domain-like"/>
    <property type="match status" value="1"/>
</dbReference>
<dbReference type="SUPFAM" id="SSF51419">
    <property type="entry name" value="PLP-binding barrel"/>
    <property type="match status" value="1"/>
</dbReference>
<evidence type="ECO:0000259" key="20">
    <source>
        <dbReference type="Pfam" id="PF17944"/>
    </source>
</evidence>
<evidence type="ECO:0000256" key="15">
    <source>
        <dbReference type="PIRSR" id="PIRSR600183-50"/>
    </source>
</evidence>
<feature type="modified residue" description="N6-(pyridoxal phosphate)lysine" evidence="15">
    <location>
        <position position="117"/>
    </location>
</feature>
<dbReference type="AlphaFoldDB" id="A0AAW1PS17"/>
<dbReference type="GO" id="GO:0046872">
    <property type="term" value="F:metal ion binding"/>
    <property type="evidence" value="ECO:0007669"/>
    <property type="project" value="UniProtKB-KW"/>
</dbReference>
<evidence type="ECO:0000256" key="17">
    <source>
        <dbReference type="SAM" id="MobiDB-lite"/>
    </source>
</evidence>
<dbReference type="InterPro" id="IPR022653">
    <property type="entry name" value="De-COase2_pyr-phos_BS"/>
</dbReference>
<keyword evidence="12" id="KW-0620">Polyamine biosynthesis</keyword>
<keyword evidence="13 16" id="KW-0456">Lyase</keyword>
<comment type="catalytic activity">
    <reaction evidence="14 16">
        <text>L-arginine + H(+) = agmatine + CO2</text>
        <dbReference type="Rhea" id="RHEA:17641"/>
        <dbReference type="ChEBI" id="CHEBI:15378"/>
        <dbReference type="ChEBI" id="CHEBI:16526"/>
        <dbReference type="ChEBI" id="CHEBI:32682"/>
        <dbReference type="ChEBI" id="CHEBI:58145"/>
        <dbReference type="EC" id="4.1.1.19"/>
    </reaction>
</comment>
<reference evidence="21 22" key="1">
    <citation type="journal article" date="2024" name="Nat. Commun.">
        <title>Phylogenomics reveals the evolutionary origins of lichenization in chlorophyte algae.</title>
        <authorList>
            <person name="Puginier C."/>
            <person name="Libourel C."/>
            <person name="Otte J."/>
            <person name="Skaloud P."/>
            <person name="Haon M."/>
            <person name="Grisel S."/>
            <person name="Petersen M."/>
            <person name="Berrin J.G."/>
            <person name="Delaux P.M."/>
            <person name="Dal Grande F."/>
            <person name="Keller J."/>
        </authorList>
    </citation>
    <scope>NUCLEOTIDE SEQUENCE [LARGE SCALE GENOMIC DNA]</scope>
    <source>
        <strain evidence="21 22">SAG 2043</strain>
    </source>
</reference>
<keyword evidence="9 16" id="KW-0460">Magnesium</keyword>
<dbReference type="InterPro" id="IPR009006">
    <property type="entry name" value="Ala_racemase/Decarboxylase_C"/>
</dbReference>
<evidence type="ECO:0000256" key="3">
    <source>
        <dbReference type="ARBA" id="ARBA00002257"/>
    </source>
</evidence>
<dbReference type="Pfam" id="PF17810">
    <property type="entry name" value="Arg_decarb_HB"/>
    <property type="match status" value="1"/>
</dbReference>
<dbReference type="Gene3D" id="2.40.37.10">
    <property type="entry name" value="Lyase, Ornithine Decarboxylase, Chain A, domain 1"/>
    <property type="match status" value="2"/>
</dbReference>
<dbReference type="PANTHER" id="PTHR43295:SF9">
    <property type="entry name" value="BIOSYNTHETIC ARGININE DECARBOXYLASE"/>
    <property type="match status" value="1"/>
</dbReference>
<feature type="domain" description="Arginine decarboxylase C-terminal helical" evidence="20">
    <location>
        <begin position="804"/>
        <end position="857"/>
    </location>
</feature>
<evidence type="ECO:0000256" key="5">
    <source>
        <dbReference type="ARBA" id="ARBA00008357"/>
    </source>
</evidence>
<feature type="domain" description="Arginine decarboxylase helical bundle" evidence="19">
    <location>
        <begin position="564"/>
        <end position="632"/>
    </location>
</feature>
<dbReference type="InterPro" id="IPR041128">
    <property type="entry name" value="Arg_decarbox_C"/>
</dbReference>
<proteinExistence type="inferred from homology"/>
<evidence type="ECO:0000256" key="4">
    <source>
        <dbReference type="ARBA" id="ARBA00004773"/>
    </source>
</evidence>
<dbReference type="InterPro" id="IPR002985">
    <property type="entry name" value="Arg_decrbxlase"/>
</dbReference>
<dbReference type="EMBL" id="JALJOR010000009">
    <property type="protein sequence ID" value="KAK9811592.1"/>
    <property type="molecule type" value="Genomic_DNA"/>
</dbReference>
<keyword evidence="8 16" id="KW-0210">Decarboxylase</keyword>
<evidence type="ECO:0000256" key="12">
    <source>
        <dbReference type="ARBA" id="ARBA00023115"/>
    </source>
</evidence>
<keyword evidence="11 16" id="KW-0745">Spermidine biosynthesis</keyword>
<dbReference type="InterPro" id="IPR029066">
    <property type="entry name" value="PLP-binding_barrel"/>
</dbReference>
<feature type="compositionally biased region" description="Basic and acidic residues" evidence="17">
    <location>
        <begin position="450"/>
        <end position="464"/>
    </location>
</feature>
<evidence type="ECO:0000259" key="19">
    <source>
        <dbReference type="Pfam" id="PF17810"/>
    </source>
</evidence>
<dbReference type="InterPro" id="IPR022644">
    <property type="entry name" value="De-COase2_N"/>
</dbReference>
<evidence type="ECO:0000256" key="9">
    <source>
        <dbReference type="ARBA" id="ARBA00022842"/>
    </source>
</evidence>
<keyword evidence="10 15" id="KW-0663">Pyridoxal phosphate</keyword>
<evidence type="ECO:0000256" key="1">
    <source>
        <dbReference type="ARBA" id="ARBA00001933"/>
    </source>
</evidence>
<dbReference type="Proteomes" id="UP001489004">
    <property type="component" value="Unassembled WGS sequence"/>
</dbReference>
<dbReference type="GO" id="GO:0008295">
    <property type="term" value="P:spermidine biosynthetic process"/>
    <property type="evidence" value="ECO:0007669"/>
    <property type="project" value="UniProtKB-KW"/>
</dbReference>
<evidence type="ECO:0000256" key="7">
    <source>
        <dbReference type="ARBA" id="ARBA00022723"/>
    </source>
</evidence>
<dbReference type="NCBIfam" id="NF003763">
    <property type="entry name" value="PRK05354.1"/>
    <property type="match status" value="1"/>
</dbReference>
<comment type="caution">
    <text evidence="21">The sequence shown here is derived from an EMBL/GenBank/DDBJ whole genome shotgun (WGS) entry which is preliminary data.</text>
</comment>
<feature type="active site" description="Proton donor" evidence="15">
    <location>
        <position position="687"/>
    </location>
</feature>
<gene>
    <name evidence="21" type="ORF">WJX72_006670</name>
</gene>
<accession>A0AAW1PS17</accession>
<dbReference type="Pfam" id="PF17944">
    <property type="entry name" value="Arg_decarbox_C"/>
    <property type="match status" value="1"/>
</dbReference>
<feature type="domain" description="Orn/DAP/Arg decarboxylase 2 N-terminal" evidence="18">
    <location>
        <begin position="111"/>
        <end position="360"/>
    </location>
</feature>
<dbReference type="PROSITE" id="PS00878">
    <property type="entry name" value="ODR_DC_2_1"/>
    <property type="match status" value="1"/>
</dbReference>
<sequence>MAEDNPLVAELDHVFHKRAWTPEDSAELYNIGGWGLPYFIINAEGHLAVTPHGEPQGHTIDVYEVVQTLKQHGLSTPLLLRFPEIVTDRIQQLQGCFATAIDVYKYAGLYRGVFPVKCNHDRELLKNMLQSGVPHGFGGLEVGTKAELMMAMSLLTERPGALLICNGYKDAAYIDLMLQARTLGMNAICVAEQLHEVGMLVAASKRMGVRPAVGMRAKLHTRHSGHWGATSGAGAKFGLRPCEIVALVEELEQAGMLDCLHLLHFHIGSQINAMRILKEAMREASFLFAELYDLGAHQLKFMDVGGGLGIDYDGSFSDTDASVSYTLQNYANDVVSYMQSVVTKRHIPPPTIISESGRALGSHHSVVVFDTITRPQATLQSLASVKEEEYEILTGAHGRVVLEREDSPTEIMAHMSFKNDATAEGLTDSPPRGRSLDGSNPISRPLVHHPSLDGRHSRSFERRSPSWNLGRHSGGHQMPPTIQEDGTPTAAAGAAENGHPGSSPEGPARPGQGSPDPQWRGRPASPFGGSATQAATPPYSDGKREEALNPKARSQLNRMDSFQHVYETIRESAGSLRETYEDAVYFKEEASRAFKLGVLSLKERAEVDVLFDATCERIRTVAAQSNIMLPEALRGLHSNTAEIYHVNFSVFRSMLDSWAIQQLFPIMPIHRLAEQPSVAATLADLTCDSDGKVDRFVAPSGDTDCAHALFLHRLKPGESYLMGLFCTGVYQELLGSDHNMLGSMHVARIRTAPPAMPAPATAPRDWARSASSRTLQERLTACVEEGSLRGNGWLVDGIVVGENIAEVLAKAQHSVTDLSGSISAAVEAAVAKGSMAPEKGAVLLKEYNKHLKTYTYLDLGH</sequence>
<dbReference type="Pfam" id="PF02784">
    <property type="entry name" value="Orn_Arg_deC_N"/>
    <property type="match status" value="1"/>
</dbReference>
<evidence type="ECO:0000256" key="6">
    <source>
        <dbReference type="ARBA" id="ARBA00012426"/>
    </source>
</evidence>
<evidence type="ECO:0000256" key="14">
    <source>
        <dbReference type="ARBA" id="ARBA00049309"/>
    </source>
</evidence>
<feature type="region of interest" description="Disordered" evidence="17">
    <location>
        <begin position="417"/>
        <end position="553"/>
    </location>
</feature>
<dbReference type="PRINTS" id="PR01180">
    <property type="entry name" value="ARGDCRBXLASE"/>
</dbReference>
<evidence type="ECO:0000256" key="8">
    <source>
        <dbReference type="ARBA" id="ARBA00022793"/>
    </source>
</evidence>
<evidence type="ECO:0000256" key="2">
    <source>
        <dbReference type="ARBA" id="ARBA00001946"/>
    </source>
</evidence>
<dbReference type="InterPro" id="IPR022657">
    <property type="entry name" value="De-COase2_CS"/>
</dbReference>